<comment type="caution">
    <text evidence="2">The sequence shown here is derived from an EMBL/GenBank/DDBJ whole genome shotgun (WGS) entry which is preliminary data.</text>
</comment>
<gene>
    <name evidence="2" type="ORF">I7I52_08632</name>
</gene>
<name>A0A8H7YHH3_AJECA</name>
<reference evidence="2 3" key="1">
    <citation type="submission" date="2021-01" db="EMBL/GenBank/DDBJ databases">
        <title>Chromosome-level genome assembly of a human fungal pathogen reveals clustering of transcriptionally co-regulated genes.</title>
        <authorList>
            <person name="Voorhies M."/>
            <person name="Cohen S."/>
            <person name="Shea T.P."/>
            <person name="Petrus S."/>
            <person name="Munoz J.F."/>
            <person name="Poplawski S."/>
            <person name="Goldman W.E."/>
            <person name="Michael T."/>
            <person name="Cuomo C.A."/>
            <person name="Sil A."/>
            <person name="Beyhan S."/>
        </authorList>
    </citation>
    <scope>NUCLEOTIDE SEQUENCE [LARGE SCALE GENOMIC DNA]</scope>
    <source>
        <strain evidence="2 3">G184AR</strain>
    </source>
</reference>
<proteinExistence type="predicted"/>
<protein>
    <submittedName>
        <fullName evidence="2">Uncharacterized protein</fullName>
    </submittedName>
</protein>
<dbReference type="AlphaFoldDB" id="A0A8H7YHH3"/>
<dbReference type="Proteomes" id="UP000670092">
    <property type="component" value="Unassembled WGS sequence"/>
</dbReference>
<evidence type="ECO:0000313" key="3">
    <source>
        <dbReference type="Proteomes" id="UP000670092"/>
    </source>
</evidence>
<feature type="region of interest" description="Disordered" evidence="1">
    <location>
        <begin position="61"/>
        <end position="83"/>
    </location>
</feature>
<sequence length="83" mass="9134">MLLARIGGDGSSVQRSEEAGFLYVGRPCKIPGKILLYYLGTTDEIHDYFIFQTANKYSALSNGQSTRLGQKEKSTQAESELAN</sequence>
<organism evidence="2 3">
    <name type="scientific">Ajellomyces capsulatus</name>
    <name type="common">Darling's disease fungus</name>
    <name type="synonym">Histoplasma capsulatum</name>
    <dbReference type="NCBI Taxonomy" id="5037"/>
    <lineage>
        <taxon>Eukaryota</taxon>
        <taxon>Fungi</taxon>
        <taxon>Dikarya</taxon>
        <taxon>Ascomycota</taxon>
        <taxon>Pezizomycotina</taxon>
        <taxon>Eurotiomycetes</taxon>
        <taxon>Eurotiomycetidae</taxon>
        <taxon>Onygenales</taxon>
        <taxon>Ajellomycetaceae</taxon>
        <taxon>Histoplasma</taxon>
    </lineage>
</organism>
<dbReference type="VEuPathDB" id="FungiDB:I7I52_08632"/>
<dbReference type="EMBL" id="JAEVHI010000005">
    <property type="protein sequence ID" value="KAG5291336.1"/>
    <property type="molecule type" value="Genomic_DNA"/>
</dbReference>
<accession>A0A8H7YHH3</accession>
<evidence type="ECO:0000256" key="1">
    <source>
        <dbReference type="SAM" id="MobiDB-lite"/>
    </source>
</evidence>
<evidence type="ECO:0000313" key="2">
    <source>
        <dbReference type="EMBL" id="KAG5291336.1"/>
    </source>
</evidence>